<evidence type="ECO:0000313" key="1">
    <source>
        <dbReference type="EMBL" id="KKL75859.1"/>
    </source>
</evidence>
<comment type="caution">
    <text evidence="1">The sequence shown here is derived from an EMBL/GenBank/DDBJ whole genome shotgun (WGS) entry which is preliminary data.</text>
</comment>
<organism evidence="1">
    <name type="scientific">marine sediment metagenome</name>
    <dbReference type="NCBI Taxonomy" id="412755"/>
    <lineage>
        <taxon>unclassified sequences</taxon>
        <taxon>metagenomes</taxon>
        <taxon>ecological metagenomes</taxon>
    </lineage>
</organism>
<name>A0A0F9EP97_9ZZZZ</name>
<sequence>MNHATTGQDKHRSYNGDYMETGKTGEKVVIDWLQSRPNILGVTDFRDIRRIHEADVDVGVRLYTGQVCLAEIKTDTYLGCSGNILNEVLRINHYAPHEHAGYLGWTLRSPARWLLYYAPNKVPKAIYKAEFSQVRLVLQRFTREMRKKLKFQITATDAGKTTYNILIPESEYEGVFSIIELD</sequence>
<dbReference type="EMBL" id="LAZR01024231">
    <property type="protein sequence ID" value="KKL75859.1"/>
    <property type="molecule type" value="Genomic_DNA"/>
</dbReference>
<dbReference type="AlphaFoldDB" id="A0A0F9EP97"/>
<proteinExistence type="predicted"/>
<accession>A0A0F9EP97</accession>
<protein>
    <submittedName>
        <fullName evidence="1">Uncharacterized protein</fullName>
    </submittedName>
</protein>
<gene>
    <name evidence="1" type="ORF">LCGC14_2050700</name>
</gene>
<reference evidence="1" key="1">
    <citation type="journal article" date="2015" name="Nature">
        <title>Complex archaea that bridge the gap between prokaryotes and eukaryotes.</title>
        <authorList>
            <person name="Spang A."/>
            <person name="Saw J.H."/>
            <person name="Jorgensen S.L."/>
            <person name="Zaremba-Niedzwiedzka K."/>
            <person name="Martijn J."/>
            <person name="Lind A.E."/>
            <person name="van Eijk R."/>
            <person name="Schleper C."/>
            <person name="Guy L."/>
            <person name="Ettema T.J."/>
        </authorList>
    </citation>
    <scope>NUCLEOTIDE SEQUENCE</scope>
</reference>